<evidence type="ECO:0000259" key="1">
    <source>
        <dbReference type="Pfam" id="PF25934"/>
    </source>
</evidence>
<dbReference type="AlphaFoldDB" id="A0ABD6D224"/>
<accession>A0ABD6D224</accession>
<evidence type="ECO:0000313" key="2">
    <source>
        <dbReference type="EMBL" id="MFD1635259.1"/>
    </source>
</evidence>
<organism evidence="2 3">
    <name type="scientific">Haloplanus ruber</name>
    <dbReference type="NCBI Taxonomy" id="869892"/>
    <lineage>
        <taxon>Archaea</taxon>
        <taxon>Methanobacteriati</taxon>
        <taxon>Methanobacteriota</taxon>
        <taxon>Stenosarchaea group</taxon>
        <taxon>Halobacteria</taxon>
        <taxon>Halobacteriales</taxon>
        <taxon>Haloferacaceae</taxon>
        <taxon>Haloplanus</taxon>
    </lineage>
</organism>
<feature type="domain" description="DUF7979" evidence="1">
    <location>
        <begin position="37"/>
        <end position="101"/>
    </location>
</feature>
<dbReference type="Pfam" id="PF25934">
    <property type="entry name" value="DUF7979"/>
    <property type="match status" value="1"/>
</dbReference>
<dbReference type="RefSeq" id="WP_256406509.1">
    <property type="nucleotide sequence ID" value="NZ_CP187153.1"/>
</dbReference>
<comment type="caution">
    <text evidence="2">The sequence shown here is derived from an EMBL/GenBank/DDBJ whole genome shotgun (WGS) entry which is preliminary data.</text>
</comment>
<dbReference type="EMBL" id="JBHUDL010000011">
    <property type="protein sequence ID" value="MFD1635259.1"/>
    <property type="molecule type" value="Genomic_DNA"/>
</dbReference>
<keyword evidence="3" id="KW-1185">Reference proteome</keyword>
<evidence type="ECO:0000313" key="3">
    <source>
        <dbReference type="Proteomes" id="UP001597075"/>
    </source>
</evidence>
<gene>
    <name evidence="2" type="ORF">ACFSBJ_16160</name>
</gene>
<protein>
    <recommendedName>
        <fullName evidence="1">DUF7979 domain-containing protein</fullName>
    </recommendedName>
</protein>
<reference evidence="2 3" key="1">
    <citation type="journal article" date="2019" name="Int. J. Syst. Evol. Microbiol.">
        <title>The Global Catalogue of Microorganisms (GCM) 10K type strain sequencing project: providing services to taxonomists for standard genome sequencing and annotation.</title>
        <authorList>
            <consortium name="The Broad Institute Genomics Platform"/>
            <consortium name="The Broad Institute Genome Sequencing Center for Infectious Disease"/>
            <person name="Wu L."/>
            <person name="Ma J."/>
        </authorList>
    </citation>
    <scope>NUCLEOTIDE SEQUENCE [LARGE SCALE GENOMIC DNA]</scope>
    <source>
        <strain evidence="2 3">CGMCC 1.10594</strain>
    </source>
</reference>
<dbReference type="Proteomes" id="UP001597075">
    <property type="component" value="Unassembled WGS sequence"/>
</dbReference>
<name>A0ABD6D224_9EURY</name>
<proteinExistence type="predicted"/>
<sequence>MSKRSTILIAIFVIAIVVTSGAYIVSQRLSTENHEAISVEPVNGSNFDGHLISYDNLTAAQQSAFLDALNEDGLVEVDDDVDTSVWIEYDAVRYRGDLFRVYVAVGD</sequence>
<dbReference type="InterPro" id="IPR058285">
    <property type="entry name" value="DUF7979"/>
</dbReference>